<keyword evidence="3" id="KW-1185">Reference proteome</keyword>
<evidence type="ECO:0000256" key="1">
    <source>
        <dbReference type="SAM" id="MobiDB-lite"/>
    </source>
</evidence>
<dbReference type="PANTHER" id="PTHR47372">
    <property type="entry name" value="DAUER UP-REGULATED-RELATED"/>
    <property type="match status" value="1"/>
</dbReference>
<feature type="compositionally biased region" description="Polar residues" evidence="1">
    <location>
        <begin position="312"/>
        <end position="324"/>
    </location>
</feature>
<comment type="caution">
    <text evidence="2">The sequence shown here is derived from an EMBL/GenBank/DDBJ whole genome shotgun (WGS) entry which is preliminary data.</text>
</comment>
<feature type="compositionally biased region" description="Basic and acidic residues" evidence="1">
    <location>
        <begin position="509"/>
        <end position="525"/>
    </location>
</feature>
<feature type="compositionally biased region" description="Gly residues" evidence="1">
    <location>
        <begin position="839"/>
        <end position="855"/>
    </location>
</feature>
<feature type="compositionally biased region" description="Gly residues" evidence="1">
    <location>
        <begin position="296"/>
        <end position="307"/>
    </location>
</feature>
<name>A0ABW5FYC4_9PSEU</name>
<feature type="compositionally biased region" description="Gly residues" evidence="1">
    <location>
        <begin position="600"/>
        <end position="614"/>
    </location>
</feature>
<feature type="region of interest" description="Disordered" evidence="1">
    <location>
        <begin position="795"/>
        <end position="891"/>
    </location>
</feature>
<feature type="compositionally biased region" description="Basic and acidic residues" evidence="1">
    <location>
        <begin position="419"/>
        <end position="435"/>
    </location>
</feature>
<feature type="region of interest" description="Disordered" evidence="1">
    <location>
        <begin position="252"/>
        <end position="703"/>
    </location>
</feature>
<dbReference type="Proteomes" id="UP001597417">
    <property type="component" value="Unassembled WGS sequence"/>
</dbReference>
<feature type="compositionally biased region" description="Polar residues" evidence="1">
    <location>
        <begin position="253"/>
        <end position="262"/>
    </location>
</feature>
<reference evidence="3" key="1">
    <citation type="journal article" date="2019" name="Int. J. Syst. Evol. Microbiol.">
        <title>The Global Catalogue of Microorganisms (GCM) 10K type strain sequencing project: providing services to taxonomists for standard genome sequencing and annotation.</title>
        <authorList>
            <consortium name="The Broad Institute Genomics Platform"/>
            <consortium name="The Broad Institute Genome Sequencing Center for Infectious Disease"/>
            <person name="Wu L."/>
            <person name="Ma J."/>
        </authorList>
    </citation>
    <scope>NUCLEOTIDE SEQUENCE [LARGE SCALE GENOMIC DNA]</scope>
    <source>
        <strain evidence="3">CGMCC 4.7645</strain>
    </source>
</reference>
<dbReference type="RefSeq" id="WP_378267641.1">
    <property type="nucleotide sequence ID" value="NZ_JBHUKR010000012.1"/>
</dbReference>
<feature type="compositionally biased region" description="Low complexity" evidence="1">
    <location>
        <begin position="327"/>
        <end position="344"/>
    </location>
</feature>
<feature type="compositionally biased region" description="Polar residues" evidence="1">
    <location>
        <begin position="270"/>
        <end position="282"/>
    </location>
</feature>
<evidence type="ECO:0000313" key="3">
    <source>
        <dbReference type="Proteomes" id="UP001597417"/>
    </source>
</evidence>
<sequence length="891" mass="88904">MTNPQGLPLAGEYNESSPPLDPSQYSTLDALNEVVNDLVFNENGSHVTLSNSTTAESWYEFERLFNSAAKRLGEVNESFAKEIKALKDALSGDAGDALNKYATDLLNESEDLYNTLNGKKYGTIVGNVGHAIQAFAAGWWDIINSSDKSRKSQDAQLRAQAVMQLEQAQTLSDIVTVENELKQSLNTMNSNADSQLVKDLQGALGALGSQYNGRGSDLVPLHIVNGESKSHDPRYNAPQRPAFMTARPRMVNANPQSPQQHPQGPATGFNPGQVNPANQQASVPPGAPGEVTPGQGTPGEGTPGQGLGSPPAAQTQNPQTTNPGSPADAQQMQNAKNAANNAVAGLGSPPGALTGDPGGTPAGSPAGSPAGTPGGSPAGTPEANTPGATDPGQQQALQNAKNAANKAIDGLSAQTADPTRQKALDDAKQAADKAIDGLTDPSGTPGTPGSPGAAAGGPGDAAGAVGAPVPGGMMPGGGRTPDDKKALQDAKNAANKAIDGLSGQTSDPTRQKALDDAKQAADKAIGDLTNPSEAPKTSSEGPGQGKVDAAKDAAGKAIDDLSKPGDSPARQQALDDAKKAAQKAIGDLTDPSQAGNAHGTPGGPGDANGPGSPGSPGSPGDDPTVQHAKDAAGKAIDGLEHNTDDPVRKQALEDAKKAVEDAIGKTADPAHQGVGDAMHALDNMPRASDGPPVTSGGPSHDPALEHAKEAADKAIDALGHPGDSPDTQHALADAKHAVDKAIDGLAGDSHQFLAPDEHPKAADLAGLAGGAGGGAGGAGAGSLGGLTDGVGVGAKAPAPQGQFDLENSPPGVTAAQSGPAAGPGGQLPGNFAANASGMPMGGMPMGGMGGMGGAGAQQNKEREPQIWLQAEKGAWGKDGDDTAQNPVLGRS</sequence>
<evidence type="ECO:0000313" key="2">
    <source>
        <dbReference type="EMBL" id="MFD2419614.1"/>
    </source>
</evidence>
<dbReference type="EMBL" id="JBHUKR010000012">
    <property type="protein sequence ID" value="MFD2419614.1"/>
    <property type="molecule type" value="Genomic_DNA"/>
</dbReference>
<dbReference type="PANTHER" id="PTHR47372:SF11">
    <property type="entry name" value="RE19971P"/>
    <property type="match status" value="1"/>
</dbReference>
<proteinExistence type="predicted"/>
<feature type="compositionally biased region" description="Low complexity" evidence="1">
    <location>
        <begin position="362"/>
        <end position="371"/>
    </location>
</feature>
<feature type="compositionally biased region" description="Low complexity" evidence="1">
    <location>
        <begin position="393"/>
        <end position="407"/>
    </location>
</feature>
<accession>A0ABW5FYC4</accession>
<feature type="region of interest" description="Disordered" evidence="1">
    <location>
        <begin position="1"/>
        <end position="21"/>
    </location>
</feature>
<gene>
    <name evidence="2" type="ORF">ACFSXZ_25120</name>
</gene>
<feature type="compositionally biased region" description="Basic and acidic residues" evidence="1">
    <location>
        <begin position="548"/>
        <end position="563"/>
    </location>
</feature>
<feature type="compositionally biased region" description="Low complexity" evidence="1">
    <location>
        <begin position="461"/>
        <end position="472"/>
    </location>
</feature>
<protein>
    <submittedName>
        <fullName evidence="2">Uncharacterized protein</fullName>
    </submittedName>
</protein>
<organism evidence="2 3">
    <name type="scientific">Amycolatopsis pigmentata</name>
    <dbReference type="NCBI Taxonomy" id="450801"/>
    <lineage>
        <taxon>Bacteria</taxon>
        <taxon>Bacillati</taxon>
        <taxon>Actinomycetota</taxon>
        <taxon>Actinomycetes</taxon>
        <taxon>Pseudonocardiales</taxon>
        <taxon>Pseudonocardiaceae</taxon>
        <taxon>Amycolatopsis</taxon>
    </lineage>
</organism>
<feature type="compositionally biased region" description="Polar residues" evidence="1">
    <location>
        <begin position="529"/>
        <end position="541"/>
    </location>
</feature>
<feature type="compositionally biased region" description="Low complexity" evidence="1">
    <location>
        <begin position="440"/>
        <end position="453"/>
    </location>
</feature>
<feature type="compositionally biased region" description="Basic and acidic residues" evidence="1">
    <location>
        <begin position="627"/>
        <end position="663"/>
    </location>
</feature>